<keyword evidence="3" id="KW-0694">RNA-binding</keyword>
<dbReference type="PANTHER" id="PTHR47683">
    <property type="entry name" value="PSEUDOURIDINE SYNTHASE FAMILY PROTEIN-RELATED"/>
    <property type="match status" value="1"/>
</dbReference>
<accession>A0ABU5VRS8</accession>
<dbReference type="InterPro" id="IPR020094">
    <property type="entry name" value="TruA/RsuA/RluB/E/F_N"/>
</dbReference>
<dbReference type="SUPFAM" id="SSF55174">
    <property type="entry name" value="Alpha-L RNA-binding motif"/>
    <property type="match status" value="1"/>
</dbReference>
<evidence type="ECO:0000256" key="4">
    <source>
        <dbReference type="RuleBase" id="RU003887"/>
    </source>
</evidence>
<gene>
    <name evidence="6" type="ORF">SHI21_06135</name>
</gene>
<proteinExistence type="inferred from homology"/>
<dbReference type="Gene3D" id="3.10.290.10">
    <property type="entry name" value="RNA-binding S4 domain"/>
    <property type="match status" value="1"/>
</dbReference>
<dbReference type="Gene3D" id="3.30.70.1560">
    <property type="entry name" value="Alpha-L RNA-binding motif"/>
    <property type="match status" value="1"/>
</dbReference>
<dbReference type="InterPro" id="IPR018496">
    <property type="entry name" value="PsdUridine_synth_RsuA/RluB_CS"/>
</dbReference>
<dbReference type="EMBL" id="JAYGJQ010000001">
    <property type="protein sequence ID" value="MEA9355768.1"/>
    <property type="molecule type" value="Genomic_DNA"/>
</dbReference>
<dbReference type="PROSITE" id="PS50889">
    <property type="entry name" value="S4"/>
    <property type="match status" value="1"/>
</dbReference>
<dbReference type="EC" id="5.4.99.-" evidence="4"/>
<evidence type="ECO:0000256" key="3">
    <source>
        <dbReference type="PROSITE-ProRule" id="PRU00182"/>
    </source>
</evidence>
<dbReference type="InterPro" id="IPR000748">
    <property type="entry name" value="PsdUridine_synth_RsuA/RluB/E/F"/>
</dbReference>
<evidence type="ECO:0000256" key="1">
    <source>
        <dbReference type="ARBA" id="ARBA00008348"/>
    </source>
</evidence>
<sequence length="236" mass="26668">MAKLELERIISKRGLLSRKEAAIAILEGQVIVNGQICKVPLAYFDHRSTIEIKGQKAVEQKKHYLVLNKPRGLIVSRSDEKNRATVYECLSEWSGPLVQAVGRLDQASEGLLLFTNDHVWANKLMDPKTHVTKTYHVQASPIPDEEVLKKLSAGIMLEGKKTLPASFQLIRSGEKNGWIEVQLTEGRNRQIRKMLESENIDVLRLIRVQLGIITLGDLQKSEWRELSAAEVKILTQ</sequence>
<dbReference type="CDD" id="cd02870">
    <property type="entry name" value="PseudoU_synth_RsuA_like"/>
    <property type="match status" value="1"/>
</dbReference>
<dbReference type="InterPro" id="IPR020103">
    <property type="entry name" value="PsdUridine_synth_cat_dom_sf"/>
</dbReference>
<evidence type="ECO:0000259" key="5">
    <source>
        <dbReference type="Pfam" id="PF00849"/>
    </source>
</evidence>
<reference evidence="6 7" key="1">
    <citation type="submission" date="2023-11" db="EMBL/GenBank/DDBJ databases">
        <title>A Novel Polar Bacteriovorax (B. antarcticus) Isolated from the Biocrust in Antarctica.</title>
        <authorList>
            <person name="Mun W."/>
            <person name="Choi S.Y."/>
            <person name="Mitchell R.J."/>
        </authorList>
    </citation>
    <scope>NUCLEOTIDE SEQUENCE [LARGE SCALE GENOMIC DNA]</scope>
    <source>
        <strain evidence="6 7">PP10</strain>
    </source>
</reference>
<feature type="domain" description="Pseudouridine synthase RsuA/RluA-like" evidence="5">
    <location>
        <begin position="63"/>
        <end position="197"/>
    </location>
</feature>
<protein>
    <recommendedName>
        <fullName evidence="4">Pseudouridine synthase</fullName>
        <ecNumber evidence="4">5.4.99.-</ecNumber>
    </recommendedName>
</protein>
<organism evidence="6 7">
    <name type="scientific">Bacteriovorax antarcticus</name>
    <dbReference type="NCBI Taxonomy" id="3088717"/>
    <lineage>
        <taxon>Bacteria</taxon>
        <taxon>Pseudomonadati</taxon>
        <taxon>Bdellovibrionota</taxon>
        <taxon>Bacteriovoracia</taxon>
        <taxon>Bacteriovoracales</taxon>
        <taxon>Bacteriovoracaceae</taxon>
        <taxon>Bacteriovorax</taxon>
    </lineage>
</organism>
<evidence type="ECO:0000256" key="2">
    <source>
        <dbReference type="ARBA" id="ARBA00023235"/>
    </source>
</evidence>
<dbReference type="InterPro" id="IPR042092">
    <property type="entry name" value="PsdUridine_s_RsuA/RluB/E/F_cat"/>
</dbReference>
<name>A0ABU5VRS8_9BACT</name>
<keyword evidence="7" id="KW-1185">Reference proteome</keyword>
<dbReference type="InterPro" id="IPR036986">
    <property type="entry name" value="S4_RNA-bd_sf"/>
</dbReference>
<keyword evidence="2 4" id="KW-0413">Isomerase</keyword>
<dbReference type="RefSeq" id="WP_323575399.1">
    <property type="nucleotide sequence ID" value="NZ_JAYGJQ010000001.1"/>
</dbReference>
<evidence type="ECO:0000313" key="7">
    <source>
        <dbReference type="Proteomes" id="UP001302274"/>
    </source>
</evidence>
<dbReference type="InterPro" id="IPR050343">
    <property type="entry name" value="RsuA_PseudoU_synthase"/>
</dbReference>
<dbReference type="CDD" id="cd00165">
    <property type="entry name" value="S4"/>
    <property type="match status" value="1"/>
</dbReference>
<dbReference type="SUPFAM" id="SSF55120">
    <property type="entry name" value="Pseudouridine synthase"/>
    <property type="match status" value="1"/>
</dbReference>
<evidence type="ECO:0000313" key="6">
    <source>
        <dbReference type="EMBL" id="MEA9355768.1"/>
    </source>
</evidence>
<dbReference type="Proteomes" id="UP001302274">
    <property type="component" value="Unassembled WGS sequence"/>
</dbReference>
<dbReference type="PANTHER" id="PTHR47683:SF2">
    <property type="entry name" value="RNA-BINDING S4 DOMAIN-CONTAINING PROTEIN"/>
    <property type="match status" value="1"/>
</dbReference>
<dbReference type="Pfam" id="PF00849">
    <property type="entry name" value="PseudoU_synth_2"/>
    <property type="match status" value="1"/>
</dbReference>
<comment type="caution">
    <text evidence="6">The sequence shown here is derived from an EMBL/GenBank/DDBJ whole genome shotgun (WGS) entry which is preliminary data.</text>
</comment>
<dbReference type="GO" id="GO:0016853">
    <property type="term" value="F:isomerase activity"/>
    <property type="evidence" value="ECO:0007669"/>
    <property type="project" value="UniProtKB-KW"/>
</dbReference>
<dbReference type="InterPro" id="IPR006145">
    <property type="entry name" value="PsdUridine_synth_RsuA/RluA"/>
</dbReference>
<dbReference type="NCBIfam" id="TIGR00093">
    <property type="entry name" value="pseudouridine synthase"/>
    <property type="match status" value="1"/>
</dbReference>
<dbReference type="Gene3D" id="3.30.70.580">
    <property type="entry name" value="Pseudouridine synthase I, catalytic domain, N-terminal subdomain"/>
    <property type="match status" value="1"/>
</dbReference>
<comment type="similarity">
    <text evidence="1 4">Belongs to the pseudouridine synthase RsuA family.</text>
</comment>
<dbReference type="PROSITE" id="PS01149">
    <property type="entry name" value="PSI_RSU"/>
    <property type="match status" value="1"/>
</dbReference>